<feature type="transmembrane region" description="Helical" evidence="7">
    <location>
        <begin position="363"/>
        <end position="382"/>
    </location>
</feature>
<evidence type="ECO:0000256" key="1">
    <source>
        <dbReference type="ARBA" id="ARBA00004141"/>
    </source>
</evidence>
<keyword evidence="4 7" id="KW-0812">Transmembrane</keyword>
<dbReference type="SUPFAM" id="SSF103481">
    <property type="entry name" value="Multidrug resistance efflux transporter EmrE"/>
    <property type="match status" value="1"/>
</dbReference>
<dbReference type="PIRSF" id="PIRSF005799">
    <property type="entry name" value="UDP-gal_transpt"/>
    <property type="match status" value="1"/>
</dbReference>
<evidence type="ECO:0000256" key="6">
    <source>
        <dbReference type="ARBA" id="ARBA00023136"/>
    </source>
</evidence>
<dbReference type="GO" id="GO:0015165">
    <property type="term" value="F:pyrimidine nucleotide-sugar transmembrane transporter activity"/>
    <property type="evidence" value="ECO:0007669"/>
    <property type="project" value="InterPro"/>
</dbReference>
<comment type="subcellular location">
    <subcellularLocation>
        <location evidence="1">Membrane</location>
        <topology evidence="1">Multi-pass membrane protein</topology>
    </subcellularLocation>
</comment>
<evidence type="ECO:0000256" key="4">
    <source>
        <dbReference type="ARBA" id="ARBA00022692"/>
    </source>
</evidence>
<name>A0A3P6SZE8_LITSI</name>
<dbReference type="AlphaFoldDB" id="A0A3P6SZE8"/>
<keyword evidence="3" id="KW-0762">Sugar transport</keyword>
<dbReference type="OMA" id="KCYVIAS"/>
<feature type="transmembrane region" description="Helical" evidence="7">
    <location>
        <begin position="279"/>
        <end position="298"/>
    </location>
</feature>
<dbReference type="EMBL" id="UYRX01000084">
    <property type="protein sequence ID" value="VDK73150.1"/>
    <property type="molecule type" value="Genomic_DNA"/>
</dbReference>
<feature type="transmembrane region" description="Helical" evidence="7">
    <location>
        <begin position="339"/>
        <end position="357"/>
    </location>
</feature>
<dbReference type="Proteomes" id="UP000277928">
    <property type="component" value="Unassembled WGS sequence"/>
</dbReference>
<keyword evidence="5 7" id="KW-1133">Transmembrane helix</keyword>
<dbReference type="PANTHER" id="PTHR10231">
    <property type="entry name" value="NUCLEOTIDE-SUGAR TRANSMEMBRANE TRANSPORTER"/>
    <property type="match status" value="1"/>
</dbReference>
<dbReference type="GO" id="GO:0000139">
    <property type="term" value="C:Golgi membrane"/>
    <property type="evidence" value="ECO:0007669"/>
    <property type="project" value="InterPro"/>
</dbReference>
<dbReference type="STRING" id="42156.A0A3P6SZE8"/>
<evidence type="ECO:0000256" key="2">
    <source>
        <dbReference type="ARBA" id="ARBA00009976"/>
    </source>
</evidence>
<feature type="transmembrane region" description="Helical" evidence="7">
    <location>
        <begin position="304"/>
        <end position="327"/>
    </location>
</feature>
<dbReference type="InterPro" id="IPR037185">
    <property type="entry name" value="EmrE-like"/>
</dbReference>
<reference evidence="8 9" key="1">
    <citation type="submission" date="2018-08" db="EMBL/GenBank/DDBJ databases">
        <authorList>
            <person name="Laetsch R D."/>
            <person name="Stevens L."/>
            <person name="Kumar S."/>
            <person name="Blaxter L. M."/>
        </authorList>
    </citation>
    <scope>NUCLEOTIDE SEQUENCE [LARGE SCALE GENOMIC DNA]</scope>
</reference>
<organism evidence="8 9">
    <name type="scientific">Litomosoides sigmodontis</name>
    <name type="common">Filarial nematode worm</name>
    <dbReference type="NCBI Taxonomy" id="42156"/>
    <lineage>
        <taxon>Eukaryota</taxon>
        <taxon>Metazoa</taxon>
        <taxon>Ecdysozoa</taxon>
        <taxon>Nematoda</taxon>
        <taxon>Chromadorea</taxon>
        <taxon>Rhabditida</taxon>
        <taxon>Spirurina</taxon>
        <taxon>Spiruromorpha</taxon>
        <taxon>Filarioidea</taxon>
        <taxon>Onchocercidae</taxon>
        <taxon>Litomosoides</taxon>
    </lineage>
</organism>
<proteinExistence type="inferred from homology"/>
<keyword evidence="6 7" id="KW-0472">Membrane</keyword>
<gene>
    <name evidence="8" type="ORF">NLS_LOCUS2004</name>
</gene>
<keyword evidence="3" id="KW-0813">Transport</keyword>
<feature type="transmembrane region" description="Helical" evidence="7">
    <location>
        <begin position="208"/>
        <end position="226"/>
    </location>
</feature>
<feature type="transmembrane region" description="Helical" evidence="7">
    <location>
        <begin position="178"/>
        <end position="199"/>
    </location>
</feature>
<dbReference type="OrthoDB" id="408493at2759"/>
<dbReference type="NCBIfam" id="TIGR00803">
    <property type="entry name" value="nst"/>
    <property type="match status" value="1"/>
</dbReference>
<evidence type="ECO:0000256" key="5">
    <source>
        <dbReference type="ARBA" id="ARBA00022989"/>
    </source>
</evidence>
<evidence type="ECO:0000313" key="9">
    <source>
        <dbReference type="Proteomes" id="UP000277928"/>
    </source>
</evidence>
<evidence type="ECO:0008006" key="10">
    <source>
        <dbReference type="Google" id="ProtNLM"/>
    </source>
</evidence>
<evidence type="ECO:0000256" key="3">
    <source>
        <dbReference type="ARBA" id="ARBA00022597"/>
    </source>
</evidence>
<protein>
    <recommendedName>
        <fullName evidence="10">Sugar phosphate transporter domain-containing protein</fullName>
    </recommendedName>
</protein>
<keyword evidence="9" id="KW-1185">Reference proteome</keyword>
<accession>A0A3P6SZE8</accession>
<feature type="transmembrane region" description="Helical" evidence="7">
    <location>
        <begin position="74"/>
        <end position="95"/>
    </location>
</feature>
<feature type="transmembrane region" description="Helical" evidence="7">
    <location>
        <begin position="115"/>
        <end position="133"/>
    </location>
</feature>
<evidence type="ECO:0000313" key="8">
    <source>
        <dbReference type="EMBL" id="VDK73150.1"/>
    </source>
</evidence>
<dbReference type="InterPro" id="IPR007271">
    <property type="entry name" value="Nuc_sug_transpt"/>
</dbReference>
<sequence>MIHTLNSLEIIVALQEFFGQKIVTKISLAICPSRFQASMLIGGKWEKLPQADDVIPLTSKMNGSEERSGLRFKYFIIIQMIFIWTSYTVMVRYSRSSTPKHLQYFPTTVVYLSEVIKMIITLFFVFQFSNYNVNEFTRCMRKEYFGKPKDLMKMALPSVAYALQNNLDFVALSNLNAGVYHVTTQLKVVTTAIFMMVILGRRFSGTRWFAIFLLFGGVAAVELSISERSVAEKSEENYMVGLGAVLLTCITAGFAGVYFEYLLKDGSETPFWIRNLQMYSCGVVSAASGCILSEWNAILTKGFFYGYNINVVAIIVFLSLGGIYISLVVKYLDNLCKSFAAAVSIILVVAISCFVFHDMQLDLVFVIGSITVCGAILLYSSVPE</sequence>
<feature type="transmembrane region" description="Helical" evidence="7">
    <location>
        <begin position="238"/>
        <end position="259"/>
    </location>
</feature>
<evidence type="ECO:0000256" key="7">
    <source>
        <dbReference type="SAM" id="Phobius"/>
    </source>
</evidence>
<comment type="similarity">
    <text evidence="2">Belongs to the nucleotide-sugar transporter family. SLC35A subfamily.</text>
</comment>
<dbReference type="Pfam" id="PF04142">
    <property type="entry name" value="Nuc_sug_transp"/>
    <property type="match status" value="1"/>
</dbReference>